<dbReference type="Proteomes" id="UP000827872">
    <property type="component" value="Linkage Group LG06"/>
</dbReference>
<proteinExistence type="predicted"/>
<dbReference type="EMBL" id="CM037619">
    <property type="protein sequence ID" value="KAH8008224.1"/>
    <property type="molecule type" value="Genomic_DNA"/>
</dbReference>
<sequence length="104" mass="11483">MLLITMPSSFQTWRGFAAIAQATFLTIIRVPYEKRTNSTEETEILHQNTHFCNPDILCILNSFVLPLILLPLVTGSYLGHGSPVEIFGFGDSSSIACKLSNILP</sequence>
<accession>A0ACB8FS97</accession>
<protein>
    <submittedName>
        <fullName evidence="1">Uncharacterized protein</fullName>
    </submittedName>
</protein>
<reference evidence="1" key="1">
    <citation type="submission" date="2021-08" db="EMBL/GenBank/DDBJ databases">
        <title>The first chromosome-level gecko genome reveals the dynamic sex chromosomes of Neotropical dwarf geckos (Sphaerodactylidae: Sphaerodactylus).</title>
        <authorList>
            <person name="Pinto B.J."/>
            <person name="Keating S.E."/>
            <person name="Gamble T."/>
        </authorList>
    </citation>
    <scope>NUCLEOTIDE SEQUENCE</scope>
    <source>
        <strain evidence="1">TG3544</strain>
    </source>
</reference>
<evidence type="ECO:0000313" key="2">
    <source>
        <dbReference type="Proteomes" id="UP000827872"/>
    </source>
</evidence>
<name>A0ACB8FS97_9SAUR</name>
<evidence type="ECO:0000313" key="1">
    <source>
        <dbReference type="EMBL" id="KAH8008224.1"/>
    </source>
</evidence>
<comment type="caution">
    <text evidence="1">The sequence shown here is derived from an EMBL/GenBank/DDBJ whole genome shotgun (WGS) entry which is preliminary data.</text>
</comment>
<organism evidence="1 2">
    <name type="scientific">Sphaerodactylus townsendi</name>
    <dbReference type="NCBI Taxonomy" id="933632"/>
    <lineage>
        <taxon>Eukaryota</taxon>
        <taxon>Metazoa</taxon>
        <taxon>Chordata</taxon>
        <taxon>Craniata</taxon>
        <taxon>Vertebrata</taxon>
        <taxon>Euteleostomi</taxon>
        <taxon>Lepidosauria</taxon>
        <taxon>Squamata</taxon>
        <taxon>Bifurcata</taxon>
        <taxon>Gekkota</taxon>
        <taxon>Sphaerodactylidae</taxon>
        <taxon>Sphaerodactylus</taxon>
    </lineage>
</organism>
<keyword evidence="2" id="KW-1185">Reference proteome</keyword>
<gene>
    <name evidence="1" type="ORF">K3G42_028425</name>
</gene>